<dbReference type="GO" id="GO:0034204">
    <property type="term" value="P:lipid translocation"/>
    <property type="evidence" value="ECO:0007669"/>
    <property type="project" value="TreeGrafter"/>
</dbReference>
<feature type="transmembrane region" description="Helical" evidence="8">
    <location>
        <begin position="259"/>
        <end position="283"/>
    </location>
</feature>
<dbReference type="GO" id="GO:0009252">
    <property type="term" value="P:peptidoglycan biosynthetic process"/>
    <property type="evidence" value="ECO:0007669"/>
    <property type="project" value="UniProtKB-KW"/>
</dbReference>
<evidence type="ECO:0000313" key="10">
    <source>
        <dbReference type="Proteomes" id="UP000236845"/>
    </source>
</evidence>
<dbReference type="GO" id="GO:0015648">
    <property type="term" value="F:lipid-linked peptidoglycan transporter activity"/>
    <property type="evidence" value="ECO:0007669"/>
    <property type="project" value="TreeGrafter"/>
</dbReference>
<feature type="transmembrane region" description="Helical" evidence="8">
    <location>
        <begin position="166"/>
        <end position="184"/>
    </location>
</feature>
<keyword evidence="5" id="KW-0573">Peptidoglycan synthesis</keyword>
<name>A0A2H0YS42_9BACT</name>
<feature type="transmembrane region" description="Helical" evidence="8">
    <location>
        <begin position="132"/>
        <end position="154"/>
    </location>
</feature>
<dbReference type="PANTHER" id="PTHR47019">
    <property type="entry name" value="LIPID II FLIPPASE MURJ"/>
    <property type="match status" value="1"/>
</dbReference>
<feature type="transmembrane region" description="Helical" evidence="8">
    <location>
        <begin position="21"/>
        <end position="45"/>
    </location>
</feature>
<keyword evidence="3 8" id="KW-0812">Transmembrane</keyword>
<gene>
    <name evidence="9" type="ORF">COT26_02665</name>
</gene>
<dbReference type="InterPro" id="IPR004268">
    <property type="entry name" value="MurJ"/>
</dbReference>
<feature type="transmembrane region" description="Helical" evidence="8">
    <location>
        <begin position="231"/>
        <end position="253"/>
    </location>
</feature>
<dbReference type="Pfam" id="PF03023">
    <property type="entry name" value="MurJ"/>
    <property type="match status" value="1"/>
</dbReference>
<organism evidence="9 10">
    <name type="scientific">Candidatus Kerfeldbacteria bacterium CG08_land_8_20_14_0_20_43_14</name>
    <dbReference type="NCBI Taxonomy" id="2014246"/>
    <lineage>
        <taxon>Bacteria</taxon>
        <taxon>Candidatus Kerfeldiibacteriota</taxon>
    </lineage>
</organism>
<dbReference type="Proteomes" id="UP000236845">
    <property type="component" value="Unassembled WGS sequence"/>
</dbReference>
<evidence type="ECO:0000256" key="7">
    <source>
        <dbReference type="ARBA" id="ARBA00023136"/>
    </source>
</evidence>
<comment type="caution">
    <text evidence="9">The sequence shown here is derived from an EMBL/GenBank/DDBJ whole genome shotgun (WGS) entry which is preliminary data.</text>
</comment>
<evidence type="ECO:0000256" key="1">
    <source>
        <dbReference type="ARBA" id="ARBA00004651"/>
    </source>
</evidence>
<feature type="transmembrane region" description="Helical" evidence="8">
    <location>
        <begin position="57"/>
        <end position="78"/>
    </location>
</feature>
<evidence type="ECO:0000256" key="4">
    <source>
        <dbReference type="ARBA" id="ARBA00022960"/>
    </source>
</evidence>
<dbReference type="AlphaFoldDB" id="A0A2H0YS42"/>
<accession>A0A2H0YS42</accession>
<keyword evidence="7 8" id="KW-0472">Membrane</keyword>
<evidence type="ECO:0000256" key="6">
    <source>
        <dbReference type="ARBA" id="ARBA00022989"/>
    </source>
</evidence>
<dbReference type="EMBL" id="PEXW01000059">
    <property type="protein sequence ID" value="PIS40573.1"/>
    <property type="molecule type" value="Genomic_DNA"/>
</dbReference>
<dbReference type="GO" id="GO:0008360">
    <property type="term" value="P:regulation of cell shape"/>
    <property type="evidence" value="ECO:0007669"/>
    <property type="project" value="UniProtKB-KW"/>
</dbReference>
<evidence type="ECO:0000256" key="5">
    <source>
        <dbReference type="ARBA" id="ARBA00022984"/>
    </source>
</evidence>
<keyword evidence="6 8" id="KW-1133">Transmembrane helix</keyword>
<evidence type="ECO:0000256" key="2">
    <source>
        <dbReference type="ARBA" id="ARBA00022475"/>
    </source>
</evidence>
<dbReference type="PRINTS" id="PR01806">
    <property type="entry name" value="VIRFACTRMVIN"/>
</dbReference>
<feature type="transmembrane region" description="Helical" evidence="8">
    <location>
        <begin position="98"/>
        <end position="120"/>
    </location>
</feature>
<keyword evidence="4" id="KW-0133">Cell shape</keyword>
<comment type="subcellular location">
    <subcellularLocation>
        <location evidence="1">Cell membrane</location>
        <topology evidence="1">Multi-pass membrane protein</topology>
    </subcellularLocation>
</comment>
<dbReference type="InterPro" id="IPR051050">
    <property type="entry name" value="Lipid_II_flippase_MurJ/MviN"/>
</dbReference>
<reference evidence="10" key="1">
    <citation type="submission" date="2017-09" db="EMBL/GenBank/DDBJ databases">
        <title>Depth-based differentiation of microbial function through sediment-hosted aquifers and enrichment of novel symbionts in the deep terrestrial subsurface.</title>
        <authorList>
            <person name="Probst A.J."/>
            <person name="Ladd B."/>
            <person name="Jarett J.K."/>
            <person name="Geller-Mcgrath D.E."/>
            <person name="Sieber C.M.K."/>
            <person name="Emerson J.B."/>
            <person name="Anantharaman K."/>
            <person name="Thomas B.C."/>
            <person name="Malmstrom R."/>
            <person name="Stieglmeier M."/>
            <person name="Klingl A."/>
            <person name="Woyke T."/>
            <person name="Ryan C.M."/>
            <person name="Banfield J.F."/>
        </authorList>
    </citation>
    <scope>NUCLEOTIDE SEQUENCE [LARGE SCALE GENOMIC DNA]</scope>
</reference>
<keyword evidence="2" id="KW-1003">Cell membrane</keyword>
<feature type="transmembrane region" description="Helical" evidence="8">
    <location>
        <begin position="190"/>
        <end position="211"/>
    </location>
</feature>
<sequence length="312" mass="34288">MLNWRHKGVREVGRLMLPRTFGLAVNQIDQLVSTIIASSLAAGSLTQLNFANNLQNFPINVFGVSLAIAIFPVFSEAFASQDMEGFKRHFSKTVRRLLVVMIPTSVLLLVLRAQIVRVVVGAKAFDWNATYLTAQVLGFFTLSIFAQALIPILARSFYALHDTSTPVKVGIFSVAVDIAGAILLSRHFGIIGVALAFSVSSLVNMALLYFLLRRRLGNLDDAHIARSTVKIVVASLFCGFAAWGALHFVALGVDMHTLVGIFLQGLIAGIFGIVIFLCIASILKVEEMEIFRQWLVRFKGFFRNGNKTVNVN</sequence>
<dbReference type="PANTHER" id="PTHR47019:SF1">
    <property type="entry name" value="LIPID II FLIPPASE MURJ"/>
    <property type="match status" value="1"/>
</dbReference>
<dbReference type="GO" id="GO:0005886">
    <property type="term" value="C:plasma membrane"/>
    <property type="evidence" value="ECO:0007669"/>
    <property type="project" value="UniProtKB-SubCell"/>
</dbReference>
<protein>
    <recommendedName>
        <fullName evidence="11">Murein biosynthesis integral membrane protein MurJ</fullName>
    </recommendedName>
</protein>
<proteinExistence type="predicted"/>
<evidence type="ECO:0000256" key="8">
    <source>
        <dbReference type="SAM" id="Phobius"/>
    </source>
</evidence>
<evidence type="ECO:0000256" key="3">
    <source>
        <dbReference type="ARBA" id="ARBA00022692"/>
    </source>
</evidence>
<evidence type="ECO:0008006" key="11">
    <source>
        <dbReference type="Google" id="ProtNLM"/>
    </source>
</evidence>
<evidence type="ECO:0000313" key="9">
    <source>
        <dbReference type="EMBL" id="PIS40573.1"/>
    </source>
</evidence>